<evidence type="ECO:0000256" key="5">
    <source>
        <dbReference type="ARBA" id="ARBA00022741"/>
    </source>
</evidence>
<protein>
    <recommendedName>
        <fullName evidence="2">histidine kinase</fullName>
        <ecNumber evidence="2">2.7.13.3</ecNumber>
    </recommendedName>
</protein>
<proteinExistence type="predicted"/>
<evidence type="ECO:0000256" key="4">
    <source>
        <dbReference type="ARBA" id="ARBA00022679"/>
    </source>
</evidence>
<evidence type="ECO:0000256" key="3">
    <source>
        <dbReference type="ARBA" id="ARBA00022553"/>
    </source>
</evidence>
<dbReference type="InterPro" id="IPR003594">
    <property type="entry name" value="HATPase_dom"/>
</dbReference>
<dbReference type="InterPro" id="IPR004358">
    <property type="entry name" value="Sig_transdc_His_kin-like_C"/>
</dbReference>
<dbReference type="RefSeq" id="WP_014203740.1">
    <property type="nucleotide sequence ID" value="NC_016599.1"/>
</dbReference>
<evidence type="ECO:0000256" key="1">
    <source>
        <dbReference type="ARBA" id="ARBA00000085"/>
    </source>
</evidence>
<dbReference type="PANTHER" id="PTHR43065:SF46">
    <property type="entry name" value="C4-DICARBOXYLATE TRANSPORT SENSOR PROTEIN DCTB"/>
    <property type="match status" value="1"/>
</dbReference>
<keyword evidence="3" id="KW-0597">Phosphoprotein</keyword>
<name>G8R5S7_OWEHD</name>
<organism evidence="10 11">
    <name type="scientific">Owenweeksia hongkongensis (strain DSM 17368 / CIP 108786 / JCM 12287 / NRRL B-23963 / UST20020801)</name>
    <dbReference type="NCBI Taxonomy" id="926562"/>
    <lineage>
        <taxon>Bacteria</taxon>
        <taxon>Pseudomonadati</taxon>
        <taxon>Bacteroidota</taxon>
        <taxon>Flavobacteriia</taxon>
        <taxon>Flavobacteriales</taxon>
        <taxon>Owenweeksiaceae</taxon>
        <taxon>Owenweeksia</taxon>
    </lineage>
</organism>
<dbReference type="EMBL" id="CP003156">
    <property type="protein sequence ID" value="AEV34393.1"/>
    <property type="molecule type" value="Genomic_DNA"/>
</dbReference>
<dbReference type="STRING" id="926562.Oweho_3444"/>
<dbReference type="Proteomes" id="UP000005631">
    <property type="component" value="Chromosome"/>
</dbReference>
<evidence type="ECO:0000256" key="7">
    <source>
        <dbReference type="ARBA" id="ARBA00022840"/>
    </source>
</evidence>
<feature type="domain" description="Histidine kinase" evidence="9">
    <location>
        <begin position="156"/>
        <end position="364"/>
    </location>
</feature>
<keyword evidence="11" id="KW-1185">Reference proteome</keyword>
<dbReference type="PANTHER" id="PTHR43065">
    <property type="entry name" value="SENSOR HISTIDINE KINASE"/>
    <property type="match status" value="1"/>
</dbReference>
<dbReference type="SUPFAM" id="SSF47384">
    <property type="entry name" value="Homodimeric domain of signal transducing histidine kinase"/>
    <property type="match status" value="1"/>
</dbReference>
<dbReference type="PRINTS" id="PR00344">
    <property type="entry name" value="BCTRLSENSOR"/>
</dbReference>
<dbReference type="EC" id="2.7.13.3" evidence="2"/>
<dbReference type="Gene3D" id="3.30.565.10">
    <property type="entry name" value="Histidine kinase-like ATPase, C-terminal domain"/>
    <property type="match status" value="1"/>
</dbReference>
<keyword evidence="6 10" id="KW-0418">Kinase</keyword>
<dbReference type="eggNOG" id="COG4191">
    <property type="taxonomic scope" value="Bacteria"/>
</dbReference>
<dbReference type="Pfam" id="PF02518">
    <property type="entry name" value="HATPase_c"/>
    <property type="match status" value="1"/>
</dbReference>
<keyword evidence="4" id="KW-0808">Transferase</keyword>
<dbReference type="AlphaFoldDB" id="G8R5S7"/>
<dbReference type="GO" id="GO:0005524">
    <property type="term" value="F:ATP binding"/>
    <property type="evidence" value="ECO:0007669"/>
    <property type="project" value="UniProtKB-KW"/>
</dbReference>
<comment type="catalytic activity">
    <reaction evidence="1">
        <text>ATP + protein L-histidine = ADP + protein N-phospho-L-histidine.</text>
        <dbReference type="EC" id="2.7.13.3"/>
    </reaction>
</comment>
<evidence type="ECO:0000259" key="9">
    <source>
        <dbReference type="PROSITE" id="PS50109"/>
    </source>
</evidence>
<gene>
    <name evidence="10" type="ordered locus">Oweho_3444</name>
</gene>
<dbReference type="SMART" id="SM00387">
    <property type="entry name" value="HATPase_c"/>
    <property type="match status" value="1"/>
</dbReference>
<sequence length="364" mass="40564">MGNQELVETLNERIKELTCLYDISTLASEHSDSIEDLLQAITERVAQAWLHSDAAVAEINLPNRQYFSTELPQQTVSISTPILIDHVQVGKVSVHYPASKYSSESFLHEETQLLKKVAHEIANIVDRHQHIEHEEKLKRSVERNDRLSILGEITAGIAHELNTPLGNILGFSQLIAEETKEQQVAHDAQKITDSAIYAREVVKKLMFFSCEMPQQMESIAINPLVEDALKLLKPSLQNAQINIELEKDPKNTFGRLDPIQITQVIFNLLINAIYASPPESTIRVKLLTANKNLSIIIADEGSGIPENVRDKIFEPFFTTKPIGEGSGLGLSVVHGIVRSHKGNIHFSTEIGKGTTFNVTLPLHP</sequence>
<evidence type="ECO:0000313" key="11">
    <source>
        <dbReference type="Proteomes" id="UP000005631"/>
    </source>
</evidence>
<dbReference type="OrthoDB" id="9806995at2"/>
<reference evidence="10 11" key="1">
    <citation type="journal article" date="2012" name="Stand. Genomic Sci.">
        <title>Genome sequence of the orange-pigmented seawater bacterium Owenweeksia hongkongensis type strain (UST20020801(T)).</title>
        <authorList>
            <person name="Riedel T."/>
            <person name="Held B."/>
            <person name="Nolan M."/>
            <person name="Lucas S."/>
            <person name="Lapidus A."/>
            <person name="Tice H."/>
            <person name="Del Rio T.G."/>
            <person name="Cheng J.F."/>
            <person name="Han C."/>
            <person name="Tapia R."/>
            <person name="Goodwin L.A."/>
            <person name="Pitluck S."/>
            <person name="Liolios K."/>
            <person name="Mavromatis K."/>
            <person name="Pagani I."/>
            <person name="Ivanova N."/>
            <person name="Mikhailova N."/>
            <person name="Pati A."/>
            <person name="Chen A."/>
            <person name="Palaniappan K."/>
            <person name="Rohde M."/>
            <person name="Tindall B.J."/>
            <person name="Detter J.C."/>
            <person name="Goker M."/>
            <person name="Woyke T."/>
            <person name="Bristow J."/>
            <person name="Eisen J.A."/>
            <person name="Markowitz V."/>
            <person name="Hugenholtz P."/>
            <person name="Klenk H.P."/>
            <person name="Kyrpides N.C."/>
        </authorList>
    </citation>
    <scope>NUCLEOTIDE SEQUENCE</scope>
    <source>
        <strain evidence="11">DSM 17368 / JCM 12287 / NRRL B-23963</strain>
    </source>
</reference>
<dbReference type="SUPFAM" id="SSF55874">
    <property type="entry name" value="ATPase domain of HSP90 chaperone/DNA topoisomerase II/histidine kinase"/>
    <property type="match status" value="1"/>
</dbReference>
<dbReference type="Pfam" id="PF00512">
    <property type="entry name" value="HisKA"/>
    <property type="match status" value="1"/>
</dbReference>
<dbReference type="InterPro" id="IPR005467">
    <property type="entry name" value="His_kinase_dom"/>
</dbReference>
<accession>G8R5S7</accession>
<keyword evidence="5" id="KW-0547">Nucleotide-binding</keyword>
<evidence type="ECO:0000256" key="2">
    <source>
        <dbReference type="ARBA" id="ARBA00012438"/>
    </source>
</evidence>
<evidence type="ECO:0000313" key="10">
    <source>
        <dbReference type="EMBL" id="AEV34393.1"/>
    </source>
</evidence>
<dbReference type="InterPro" id="IPR003661">
    <property type="entry name" value="HisK_dim/P_dom"/>
</dbReference>
<dbReference type="KEGG" id="oho:Oweho_3444"/>
<keyword evidence="8" id="KW-0902">Two-component regulatory system</keyword>
<dbReference type="CDD" id="cd00082">
    <property type="entry name" value="HisKA"/>
    <property type="match status" value="1"/>
</dbReference>
<dbReference type="InterPro" id="IPR036890">
    <property type="entry name" value="HATPase_C_sf"/>
</dbReference>
<dbReference type="PROSITE" id="PS50109">
    <property type="entry name" value="HIS_KIN"/>
    <property type="match status" value="1"/>
</dbReference>
<dbReference type="SMART" id="SM00388">
    <property type="entry name" value="HisKA"/>
    <property type="match status" value="1"/>
</dbReference>
<evidence type="ECO:0000256" key="8">
    <source>
        <dbReference type="ARBA" id="ARBA00023012"/>
    </source>
</evidence>
<dbReference type="Gene3D" id="1.10.287.130">
    <property type="match status" value="1"/>
</dbReference>
<evidence type="ECO:0000256" key="6">
    <source>
        <dbReference type="ARBA" id="ARBA00022777"/>
    </source>
</evidence>
<dbReference type="GO" id="GO:0000155">
    <property type="term" value="F:phosphorelay sensor kinase activity"/>
    <property type="evidence" value="ECO:0007669"/>
    <property type="project" value="InterPro"/>
</dbReference>
<dbReference type="PATRIC" id="fig|926562.3.peg.3463"/>
<keyword evidence="7" id="KW-0067">ATP-binding</keyword>
<dbReference type="HOGENOM" id="CLU_000445_114_39_10"/>
<dbReference type="InterPro" id="IPR036097">
    <property type="entry name" value="HisK_dim/P_sf"/>
</dbReference>